<proteinExistence type="predicted"/>
<dbReference type="AlphaFoldDB" id="A0A6P1Y0S2"/>
<dbReference type="Proteomes" id="UP000464374">
    <property type="component" value="Chromosome"/>
</dbReference>
<dbReference type="RefSeq" id="WP_162663065.1">
    <property type="nucleotide sequence ID" value="NZ_CP048020.1"/>
</dbReference>
<dbReference type="KEGG" id="trz:GWP43_04645"/>
<accession>A0A6P1Y0S2</accession>
<evidence type="ECO:0000313" key="2">
    <source>
        <dbReference type="Proteomes" id="UP000464374"/>
    </source>
</evidence>
<dbReference type="EMBL" id="CP048020">
    <property type="protein sequence ID" value="QHX42850.1"/>
    <property type="molecule type" value="Genomic_DNA"/>
</dbReference>
<organism evidence="1 2">
    <name type="scientific">Treponema vincentii</name>
    <dbReference type="NCBI Taxonomy" id="69710"/>
    <lineage>
        <taxon>Bacteria</taxon>
        <taxon>Pseudomonadati</taxon>
        <taxon>Spirochaetota</taxon>
        <taxon>Spirochaetia</taxon>
        <taxon>Spirochaetales</taxon>
        <taxon>Treponemataceae</taxon>
        <taxon>Treponema</taxon>
    </lineage>
</organism>
<evidence type="ECO:0000313" key="1">
    <source>
        <dbReference type="EMBL" id="QHX42850.1"/>
    </source>
</evidence>
<gene>
    <name evidence="1" type="ORF">GWP43_04645</name>
</gene>
<sequence length="59" mass="7398">MTQAYLIAYRDNAIRQMNYFHEDKNMYTFWRNVYRHYQNKIAEMRHASFFVRNEESGKI</sequence>
<protein>
    <submittedName>
        <fullName evidence="1">Uncharacterized protein</fullName>
    </submittedName>
</protein>
<reference evidence="1 2" key="1">
    <citation type="submission" date="2020-01" db="EMBL/GenBank/DDBJ databases">
        <title>Complete genome sequence of a human oral phylogroup 1 Treponema sp. strain ATCC 700766, originally isolated from periodontitis dental plaque.</title>
        <authorList>
            <person name="Chan Y."/>
            <person name="Huo Y.-B."/>
            <person name="Yu X.-L."/>
            <person name="Zeng H."/>
            <person name="Leung W.-K."/>
            <person name="Watt R.M."/>
        </authorList>
    </citation>
    <scope>NUCLEOTIDE SEQUENCE [LARGE SCALE GENOMIC DNA]</scope>
    <source>
        <strain evidence="1 2">OMZ 804</strain>
    </source>
</reference>
<name>A0A6P1Y0S2_9SPIR</name>